<evidence type="ECO:0000259" key="4">
    <source>
        <dbReference type="Pfam" id="PF13458"/>
    </source>
</evidence>
<dbReference type="InterPro" id="IPR028081">
    <property type="entry name" value="Leu-bd"/>
</dbReference>
<dbReference type="KEGG" id="cprv:CYPRO_1173"/>
<evidence type="ECO:0000313" key="6">
    <source>
        <dbReference type="Proteomes" id="UP000254808"/>
    </source>
</evidence>
<proteinExistence type="inferred from homology"/>
<evidence type="ECO:0000313" key="5">
    <source>
        <dbReference type="EMBL" id="AXJ00437.1"/>
    </source>
</evidence>
<dbReference type="InterPro" id="IPR011990">
    <property type="entry name" value="TPR-like_helical_dom_sf"/>
</dbReference>
<reference evidence="5 6" key="1">
    <citation type="submission" date="2018-03" db="EMBL/GenBank/DDBJ databases">
        <title>Phenotypic and genomic properties of Cyclonatronum proteinivorum gen. nov., sp. nov., a haloalkaliphilic bacteroidete from soda lakes possessing Na+-translocating rhodopsin.</title>
        <authorList>
            <person name="Toshchakov S.V."/>
            <person name="Korzhenkov A."/>
            <person name="Samarov N.I."/>
            <person name="Kublanov I.V."/>
            <person name="Muntyan M.S."/>
            <person name="Sorokin D.Y."/>
        </authorList>
    </citation>
    <scope>NUCLEOTIDE SEQUENCE [LARGE SCALE GENOMIC DNA]</scope>
    <source>
        <strain evidence="5 6">Omega</strain>
    </source>
</reference>
<comment type="similarity">
    <text evidence="1">Belongs to the leucine-binding protein family.</text>
</comment>
<dbReference type="InterPro" id="IPR051010">
    <property type="entry name" value="BCAA_transport"/>
</dbReference>
<dbReference type="EMBL" id="CP027806">
    <property type="protein sequence ID" value="AXJ00437.1"/>
    <property type="molecule type" value="Genomic_DNA"/>
</dbReference>
<evidence type="ECO:0000256" key="3">
    <source>
        <dbReference type="SAM" id="SignalP"/>
    </source>
</evidence>
<feature type="domain" description="Leucine-binding protein" evidence="4">
    <location>
        <begin position="309"/>
        <end position="408"/>
    </location>
</feature>
<accession>A0A345UIY5</accession>
<name>A0A345UIY5_9BACT</name>
<dbReference type="PANTHER" id="PTHR30483:SF6">
    <property type="entry name" value="PERIPLASMIC BINDING PROTEIN OF ABC TRANSPORTER FOR NATURAL AMINO ACIDS"/>
    <property type="match status" value="1"/>
</dbReference>
<dbReference type="AlphaFoldDB" id="A0A345UIY5"/>
<dbReference type="CDD" id="cd06268">
    <property type="entry name" value="PBP1_ABC_transporter_LIVBP-like"/>
    <property type="match status" value="1"/>
</dbReference>
<dbReference type="OrthoDB" id="1490175at2"/>
<feature type="signal peptide" evidence="3">
    <location>
        <begin position="1"/>
        <end position="24"/>
    </location>
</feature>
<evidence type="ECO:0000256" key="2">
    <source>
        <dbReference type="ARBA" id="ARBA00022729"/>
    </source>
</evidence>
<dbReference type="Gene3D" id="1.25.40.10">
    <property type="entry name" value="Tetratricopeptide repeat domain"/>
    <property type="match status" value="1"/>
</dbReference>
<gene>
    <name evidence="5" type="ORF">CYPRO_1173</name>
</gene>
<keyword evidence="2 3" id="KW-0732">Signal</keyword>
<dbReference type="Proteomes" id="UP000254808">
    <property type="component" value="Chromosome"/>
</dbReference>
<protein>
    <submittedName>
        <fullName evidence="5">ABC-type branched-chain amino acid transport system, substrate-binding protein</fullName>
    </submittedName>
</protein>
<organism evidence="5 6">
    <name type="scientific">Cyclonatronum proteinivorum</name>
    <dbReference type="NCBI Taxonomy" id="1457365"/>
    <lineage>
        <taxon>Bacteria</taxon>
        <taxon>Pseudomonadati</taxon>
        <taxon>Balneolota</taxon>
        <taxon>Balneolia</taxon>
        <taxon>Balneolales</taxon>
        <taxon>Cyclonatronaceae</taxon>
        <taxon>Cyclonatronum</taxon>
    </lineage>
</organism>
<sequence length="688" mass="78112">MSVLYKTFFTLAVLCMGLQLPLAAQTYLPESEERFSEGMNHYRALNFERAAEAFREAGDMPEARLMLGNSLFQLNRLAEATDVLESVRSQSFGELSEEATYSLALVKLTERAYGPALELLTTLNHTFDPALAEQASGTAQQWARFLTLRQRLQALDETTDNATRIFLLETGIDVHPRDEARQLITKAMQLGLGRQETNALRSRLDNRIARNISGRTVRNGLTEYEVPEGFVYRIAVVLPQQDRAHDAFGVSRAMFNGLQLAVNEYNRTQSDTRIDLRLYDNTPPEDAPEDEPRLDAFYRTIAAQAEAWQPDMIFGPLFSDEAAVLARIGQAYEIPVMAPLANSEDLTPQNPWIFQMNPTFRERGRLMAEIAVQHLGHRKISILVDANSIGVTEAEAFRQRARELGAEIPYFIREDFQNQRFDMSPYSKLFTSDPMLLNLEEEELEDFLLTWTQSDALFMPVTGSAGRTVFELMMTQLMALRSNVQVIGSQEVGGMNLNQQAARRFRLVYSEVFDKDPEHPLADVFSMDFRNAFGSSPDMFATIGYDSGTFITQLLANSGNPEQLKTTVRQHEGYRGIGKRFDFLNSQINNALIPLQFERSGFTRMQLAPEPLFDPTELTEAAQQISTLLAELTETDSPDSILQAYYSHVRQGVQPEDERKAELFRLLQHFEPAEIPFMIRGYRIEDFE</sequence>
<evidence type="ECO:0000256" key="1">
    <source>
        <dbReference type="ARBA" id="ARBA00010062"/>
    </source>
</evidence>
<dbReference type="PANTHER" id="PTHR30483">
    <property type="entry name" value="LEUCINE-SPECIFIC-BINDING PROTEIN"/>
    <property type="match status" value="1"/>
</dbReference>
<dbReference type="Gene3D" id="3.40.50.2300">
    <property type="match status" value="2"/>
</dbReference>
<dbReference type="InterPro" id="IPR028082">
    <property type="entry name" value="Peripla_BP_I"/>
</dbReference>
<dbReference type="Pfam" id="PF13458">
    <property type="entry name" value="Peripla_BP_6"/>
    <property type="match status" value="1"/>
</dbReference>
<feature type="chain" id="PRO_5016716143" evidence="3">
    <location>
        <begin position="25"/>
        <end position="688"/>
    </location>
</feature>
<dbReference type="SUPFAM" id="SSF53822">
    <property type="entry name" value="Periplasmic binding protein-like I"/>
    <property type="match status" value="1"/>
</dbReference>
<keyword evidence="6" id="KW-1185">Reference proteome</keyword>
<dbReference type="SUPFAM" id="SSF48452">
    <property type="entry name" value="TPR-like"/>
    <property type="match status" value="1"/>
</dbReference>